<dbReference type="Gene3D" id="3.90.176.10">
    <property type="entry name" value="Toxin ADP-ribosyltransferase, Chain A, domain 1"/>
    <property type="match status" value="1"/>
</dbReference>
<dbReference type="Proteomes" id="UP000681722">
    <property type="component" value="Unassembled WGS sequence"/>
</dbReference>
<accession>A0A815CAI0</accession>
<dbReference type="InterPro" id="IPR000768">
    <property type="entry name" value="ART"/>
</dbReference>
<evidence type="ECO:0000256" key="1">
    <source>
        <dbReference type="ARBA" id="ARBA00009558"/>
    </source>
</evidence>
<evidence type="ECO:0000256" key="3">
    <source>
        <dbReference type="ARBA" id="ARBA00022679"/>
    </source>
</evidence>
<reference evidence="8" key="1">
    <citation type="submission" date="2021-02" db="EMBL/GenBank/DDBJ databases">
        <authorList>
            <person name="Nowell W R."/>
        </authorList>
    </citation>
    <scope>NUCLEOTIDE SEQUENCE</scope>
</reference>
<evidence type="ECO:0000256" key="5">
    <source>
        <dbReference type="ARBA" id="ARBA00047597"/>
    </source>
</evidence>
<evidence type="ECO:0000313" key="9">
    <source>
        <dbReference type="EMBL" id="CAF4083449.1"/>
    </source>
</evidence>
<evidence type="ECO:0000256" key="7">
    <source>
        <dbReference type="SAM" id="MobiDB-lite"/>
    </source>
</evidence>
<dbReference type="EC" id="2.4.2.31" evidence="6"/>
<keyword evidence="2 6" id="KW-0328">Glycosyltransferase</keyword>
<dbReference type="SUPFAM" id="SSF56399">
    <property type="entry name" value="ADP-ribosylation"/>
    <property type="match status" value="1"/>
</dbReference>
<evidence type="ECO:0000256" key="4">
    <source>
        <dbReference type="ARBA" id="ARBA00022695"/>
    </source>
</evidence>
<dbReference type="EMBL" id="CAJOBC010029503">
    <property type="protein sequence ID" value="CAF4083449.1"/>
    <property type="molecule type" value="Genomic_DNA"/>
</dbReference>
<keyword evidence="3 6" id="KW-0808">Transferase</keyword>
<name>A0A815CAI0_9BILA</name>
<dbReference type="Proteomes" id="UP000663829">
    <property type="component" value="Unassembled WGS sequence"/>
</dbReference>
<dbReference type="GO" id="GO:0106274">
    <property type="term" value="F:NAD+-protein-arginine ADP-ribosyltransferase activity"/>
    <property type="evidence" value="ECO:0007669"/>
    <property type="project" value="UniProtKB-EC"/>
</dbReference>
<evidence type="ECO:0000313" key="8">
    <source>
        <dbReference type="EMBL" id="CAF1284619.1"/>
    </source>
</evidence>
<dbReference type="PROSITE" id="PS51996">
    <property type="entry name" value="TR_MART"/>
    <property type="match status" value="1"/>
</dbReference>
<dbReference type="OrthoDB" id="423533at2759"/>
<comment type="catalytic activity">
    <reaction evidence="5 6">
        <text>L-arginyl-[protein] + NAD(+) = N(omega)-(ADP-D-ribosyl)-L-arginyl-[protein] + nicotinamide + H(+)</text>
        <dbReference type="Rhea" id="RHEA:19149"/>
        <dbReference type="Rhea" id="RHEA-COMP:10532"/>
        <dbReference type="Rhea" id="RHEA-COMP:15087"/>
        <dbReference type="ChEBI" id="CHEBI:15378"/>
        <dbReference type="ChEBI" id="CHEBI:17154"/>
        <dbReference type="ChEBI" id="CHEBI:29965"/>
        <dbReference type="ChEBI" id="CHEBI:57540"/>
        <dbReference type="ChEBI" id="CHEBI:142554"/>
        <dbReference type="EC" id="2.4.2.31"/>
    </reaction>
</comment>
<keyword evidence="6" id="KW-0521">NADP</keyword>
<keyword evidence="10" id="KW-1185">Reference proteome</keyword>
<feature type="region of interest" description="Disordered" evidence="7">
    <location>
        <begin position="1"/>
        <end position="26"/>
    </location>
</feature>
<proteinExistence type="inferred from homology"/>
<evidence type="ECO:0000256" key="6">
    <source>
        <dbReference type="RuleBase" id="RU361228"/>
    </source>
</evidence>
<keyword evidence="4" id="KW-0548">Nucleotidyltransferase</keyword>
<dbReference type="EMBL" id="CAJNOQ010011761">
    <property type="protein sequence ID" value="CAF1284619.1"/>
    <property type="molecule type" value="Genomic_DNA"/>
</dbReference>
<keyword evidence="6" id="KW-0520">NAD</keyword>
<comment type="similarity">
    <text evidence="1 6">Belongs to the Arg-specific ADP-ribosyltransferase family.</text>
</comment>
<gene>
    <name evidence="8" type="ORF">GPM918_LOCUS27726</name>
    <name evidence="9" type="ORF">SRO942_LOCUS28103</name>
</gene>
<protein>
    <recommendedName>
        <fullName evidence="6">NAD(P)(+)--arginine ADP-ribosyltransferase</fullName>
        <ecNumber evidence="6">2.4.2.31</ecNumber>
    </recommendedName>
    <alternativeName>
        <fullName evidence="6">Mono(ADP-ribosyl)transferase</fullName>
    </alternativeName>
</protein>
<evidence type="ECO:0000313" key="10">
    <source>
        <dbReference type="Proteomes" id="UP000663829"/>
    </source>
</evidence>
<evidence type="ECO:0000256" key="2">
    <source>
        <dbReference type="ARBA" id="ARBA00022676"/>
    </source>
</evidence>
<dbReference type="Pfam" id="PF01129">
    <property type="entry name" value="ART"/>
    <property type="match status" value="1"/>
</dbReference>
<sequence>MIKPYQESIGQCRAWNGPTSTSKNRQKAETLGNTLFIIDATDFGGIEISTYSDFPHEEEVLLLPETSFTVIDVKADTKTKKTSIYLKTHYKKELEQLCTQYETGELRELIPSSNTSINVVPDRRFVIVGLNSDEFTSIIGKLRNHTEHLIIQINTVKEFEEYVNSNTEIKITIFIGNQQFFYFSSIIQHADTIDSIYVLGGKSDTQSMETNMKIELRFTSVNDFLSELVDQLANEYREKAEFLERHGEISLANEKHDIGRKIYETWMTHAVQPSEYKAPQCSTMGQLSFLLFQTNAANQALIIKEKFELVTGTILFSTSSENRCLEYLQLNATKDFLIIICGNDLPEAIWKSAKRFPQIYAIYLFCSNNYFDTDGKIRGTFENENNLFYRLTNDVIDYYTLEADVYMRSAQPKLSNDKYQEALNMMQDKCGQYHKVQKIFMQDQNRLEYELVHFGTDYCQEIGDQHNKADNAVVAEMCYRDALRLVPVQVEHLKKKLEQQQTQETIPAEISELNEPQASDHPVINGEKVGLSPSIGMLSTKL</sequence>
<comment type="caution">
    <text evidence="8">The sequence shown here is derived from an EMBL/GenBank/DDBJ whole genome shotgun (WGS) entry which is preliminary data.</text>
</comment>
<dbReference type="AlphaFoldDB" id="A0A815CAI0"/>
<dbReference type="GO" id="GO:0016779">
    <property type="term" value="F:nucleotidyltransferase activity"/>
    <property type="evidence" value="ECO:0007669"/>
    <property type="project" value="UniProtKB-KW"/>
</dbReference>
<organism evidence="8 10">
    <name type="scientific">Didymodactylos carnosus</name>
    <dbReference type="NCBI Taxonomy" id="1234261"/>
    <lineage>
        <taxon>Eukaryota</taxon>
        <taxon>Metazoa</taxon>
        <taxon>Spiralia</taxon>
        <taxon>Gnathifera</taxon>
        <taxon>Rotifera</taxon>
        <taxon>Eurotatoria</taxon>
        <taxon>Bdelloidea</taxon>
        <taxon>Philodinida</taxon>
        <taxon>Philodinidae</taxon>
        <taxon>Didymodactylos</taxon>
    </lineage>
</organism>